<accession>A0A7S2VM97</accession>
<dbReference type="InterPro" id="IPR015894">
    <property type="entry name" value="Guanylate-bd_N"/>
</dbReference>
<dbReference type="GO" id="GO:0003924">
    <property type="term" value="F:GTPase activity"/>
    <property type="evidence" value="ECO:0007669"/>
    <property type="project" value="InterPro"/>
</dbReference>
<dbReference type="SUPFAM" id="SSF52540">
    <property type="entry name" value="P-loop containing nucleoside triphosphate hydrolases"/>
    <property type="match status" value="1"/>
</dbReference>
<dbReference type="Gene3D" id="3.40.50.300">
    <property type="entry name" value="P-loop containing nucleotide triphosphate hydrolases"/>
    <property type="match status" value="1"/>
</dbReference>
<feature type="domain" description="Guanylate-binding protein N-terminal" evidence="1">
    <location>
        <begin position="23"/>
        <end position="162"/>
    </location>
</feature>
<evidence type="ECO:0000259" key="1">
    <source>
        <dbReference type="Pfam" id="PF02263"/>
    </source>
</evidence>
<dbReference type="InterPro" id="IPR027417">
    <property type="entry name" value="P-loop_NTPase"/>
</dbReference>
<organism evidence="2">
    <name type="scientific">Zooxanthella nutricula</name>
    <dbReference type="NCBI Taxonomy" id="1333877"/>
    <lineage>
        <taxon>Eukaryota</taxon>
        <taxon>Sar</taxon>
        <taxon>Alveolata</taxon>
        <taxon>Dinophyceae</taxon>
        <taxon>Peridiniales</taxon>
        <taxon>Peridiniales incertae sedis</taxon>
        <taxon>Zooxanthella</taxon>
    </lineage>
</organism>
<protein>
    <recommendedName>
        <fullName evidence="1">Guanylate-binding protein N-terminal domain-containing protein</fullName>
    </recommendedName>
</protein>
<proteinExistence type="predicted"/>
<dbReference type="GO" id="GO:0005525">
    <property type="term" value="F:GTP binding"/>
    <property type="evidence" value="ECO:0007669"/>
    <property type="project" value="InterPro"/>
</dbReference>
<reference evidence="2" key="1">
    <citation type="submission" date="2021-01" db="EMBL/GenBank/DDBJ databases">
        <authorList>
            <person name="Corre E."/>
            <person name="Pelletier E."/>
            <person name="Niang G."/>
            <person name="Scheremetjew M."/>
            <person name="Finn R."/>
            <person name="Kale V."/>
            <person name="Holt S."/>
            <person name="Cochrane G."/>
            <person name="Meng A."/>
            <person name="Brown T."/>
            <person name="Cohen L."/>
        </authorList>
    </citation>
    <scope>NUCLEOTIDE SEQUENCE</scope>
    <source>
        <strain evidence="2">RCC3387</strain>
    </source>
</reference>
<name>A0A7S2VM97_9DINO</name>
<dbReference type="AlphaFoldDB" id="A0A7S2VM97"/>
<sequence length="611" mass="67228">MREGVLGERATPLLKVHDGRASLHPDGLDVIRQIPGLIYAVILMGDGRAGKSYLASQVLRNEGVFASSDAAEPVTKGIDIVAVPLRKMEADVLDSTGSAPVRQDVCLEQMHMLVMDCEGFNNALGPIRTLVNVIGALVATEVVFVASASITEQALQNLAATLAARSLVRMGEDSALPEQSLIFVVNKNTLQYGSASLEQALLAHDSDPGRMENRSLLVKWFPKRTFCSIPLMSKTVQAGFDDDIVGLRKAILEDMRPLSVGGTNVRPDQFVAMLEMIADQIRDMSEVSLPSMTRVIVGDGCLAPVSTKLRKAAQESYPRLQDYDPKFDEHDPRQGCLTQFDEQTRHITERALVVDARQDLAAKLDEDWARARQLNIANGEQVQEVFNETREVVLSEEPRALGTCGLLATIKIVTQVVQVDSRMAIVKRSGALEHTEWTPQGPEKETRESAIQRGKKAPQLLGGLLKLSPNSVRAFVTLGNLAYQQRKCAVQEGHFLWWDPVTTSNAWQEVSGCISFVHNLAVCEEDDSDPSAFVIRPAKPGGWEVPETFGGGAQRAFKFKVQKGAHTRRQWVSAVRKNIQWASLVRQQVGEERLRAAVLRQKPMLRDIGGC</sequence>
<evidence type="ECO:0000313" key="2">
    <source>
        <dbReference type="EMBL" id="CAD9639260.1"/>
    </source>
</evidence>
<gene>
    <name evidence="2" type="ORF">BRAN1462_LOCUS57082</name>
</gene>
<dbReference type="Pfam" id="PF02263">
    <property type="entry name" value="GBP"/>
    <property type="match status" value="1"/>
</dbReference>
<dbReference type="PANTHER" id="PTHR10751">
    <property type="entry name" value="GUANYLATE BINDING PROTEIN"/>
    <property type="match status" value="1"/>
</dbReference>
<dbReference type="EMBL" id="HBGW01089928">
    <property type="protein sequence ID" value="CAD9639260.1"/>
    <property type="molecule type" value="Transcribed_RNA"/>
</dbReference>